<protein>
    <submittedName>
        <fullName evidence="1">Uncharacterized protein</fullName>
    </submittedName>
</protein>
<proteinExistence type="predicted"/>
<keyword evidence="2" id="KW-1185">Reference proteome</keyword>
<dbReference type="OrthoDB" id="2828299at2"/>
<dbReference type="Proteomes" id="UP000281813">
    <property type="component" value="Unassembled WGS sequence"/>
</dbReference>
<accession>A0A494Z1M7</accession>
<dbReference type="AlphaFoldDB" id="A0A494Z1M7"/>
<reference evidence="1 2" key="1">
    <citation type="journal article" date="2015" name="Antonie Van Leeuwenhoek">
        <title>Oceanobacillus bengalensis sp. nov., a bacterium isolated from seawater of the Bay of Bengal.</title>
        <authorList>
            <person name="Yongchang O."/>
            <person name="Xiang W."/>
            <person name="Wang G."/>
        </authorList>
    </citation>
    <scope>NUCLEOTIDE SEQUENCE [LARGE SCALE GENOMIC DNA]</scope>
    <source>
        <strain evidence="1 2">MCCC 1K00260</strain>
    </source>
</reference>
<evidence type="ECO:0000313" key="2">
    <source>
        <dbReference type="Proteomes" id="UP000281813"/>
    </source>
</evidence>
<comment type="caution">
    <text evidence="1">The sequence shown here is derived from an EMBL/GenBank/DDBJ whole genome shotgun (WGS) entry which is preliminary data.</text>
</comment>
<dbReference type="EMBL" id="RBZO01000009">
    <property type="protein sequence ID" value="RKQ16348.1"/>
    <property type="molecule type" value="Genomic_DNA"/>
</dbReference>
<gene>
    <name evidence="1" type="ORF">D8M05_07665</name>
</gene>
<evidence type="ECO:0000313" key="1">
    <source>
        <dbReference type="EMBL" id="RKQ16348.1"/>
    </source>
</evidence>
<name>A0A494Z1M7_9BACI</name>
<sequence length="64" mass="7803">MKFVMETMKRKEAIERLPVIKLEIDYELLTLYDAMQADDHVQMIKSKERLEFLRQQMNEINNDK</sequence>
<organism evidence="1 2">
    <name type="scientific">Oceanobacillus bengalensis</name>
    <dbReference type="NCBI Taxonomy" id="1435466"/>
    <lineage>
        <taxon>Bacteria</taxon>
        <taxon>Bacillati</taxon>
        <taxon>Bacillota</taxon>
        <taxon>Bacilli</taxon>
        <taxon>Bacillales</taxon>
        <taxon>Bacillaceae</taxon>
        <taxon>Oceanobacillus</taxon>
    </lineage>
</organism>